<reference evidence="2" key="1">
    <citation type="submission" date="2023-07" db="EMBL/GenBank/DDBJ databases">
        <authorList>
            <person name="Luz R."/>
            <person name="Cordeiro R."/>
            <person name="Fonseca A."/>
            <person name="Goncalves V."/>
        </authorList>
    </citation>
    <scope>NUCLEOTIDE SEQUENCE [LARGE SCALE GENOMIC DNA]</scope>
    <source>
        <strain evidence="2">BACA0444</strain>
    </source>
</reference>
<dbReference type="AlphaFoldDB" id="A0AAE4FQT4"/>
<comment type="caution">
    <text evidence="1">The sequence shown here is derived from an EMBL/GenBank/DDBJ whole genome shotgun (WGS) entry which is preliminary data.</text>
</comment>
<dbReference type="InterPro" id="IPR022573">
    <property type="entry name" value="DUF2887"/>
</dbReference>
<dbReference type="RefSeq" id="WP_322876953.1">
    <property type="nucleotide sequence ID" value="NZ_JAVMIP010000001.1"/>
</dbReference>
<evidence type="ECO:0000313" key="2">
    <source>
        <dbReference type="Proteomes" id="UP001268256"/>
    </source>
</evidence>
<gene>
    <name evidence="1" type="ORF">RIF25_00455</name>
</gene>
<keyword evidence="2" id="KW-1185">Reference proteome</keyword>
<dbReference type="PANTHER" id="PTHR35586">
    <property type="entry name" value="SLL1691 PROTEIN"/>
    <property type="match status" value="1"/>
</dbReference>
<evidence type="ECO:0000313" key="1">
    <source>
        <dbReference type="EMBL" id="MDS3859266.1"/>
    </source>
</evidence>
<protein>
    <submittedName>
        <fullName evidence="1">DUF2887 domain-containing protein</fullName>
    </submittedName>
</protein>
<name>A0AAE4FQT4_9CYAN</name>
<dbReference type="PANTHER" id="PTHR35586:SF2">
    <property type="entry name" value="SLL1542 PROTEIN"/>
    <property type="match status" value="1"/>
</dbReference>
<proteinExistence type="predicted"/>
<dbReference type="EMBL" id="JAVMIP010000001">
    <property type="protein sequence ID" value="MDS3859266.1"/>
    <property type="molecule type" value="Genomic_DNA"/>
</dbReference>
<dbReference type="Pfam" id="PF11103">
    <property type="entry name" value="DUF2887"/>
    <property type="match status" value="1"/>
</dbReference>
<sequence length="100" mass="12090">MFELLDDKPSNAAEYRFESVTVKETAFQLDSVFLPPPETRPGPVYFLEIQCQKDEQFYERFFGELFIFLYRHCEIVTLLNYYRTIYKCIIYTFMNRIKGI</sequence>
<organism evidence="1 2">
    <name type="scientific">Pseudocalidococcus azoricus BACA0444</name>
    <dbReference type="NCBI Taxonomy" id="2918990"/>
    <lineage>
        <taxon>Bacteria</taxon>
        <taxon>Bacillati</taxon>
        <taxon>Cyanobacteriota</taxon>
        <taxon>Cyanophyceae</taxon>
        <taxon>Acaryochloridales</taxon>
        <taxon>Thermosynechococcaceae</taxon>
        <taxon>Pseudocalidococcus</taxon>
        <taxon>Pseudocalidococcus azoricus</taxon>
    </lineage>
</organism>
<dbReference type="Proteomes" id="UP001268256">
    <property type="component" value="Unassembled WGS sequence"/>
</dbReference>
<accession>A0AAE4FQT4</accession>